<evidence type="ECO:0000313" key="3">
    <source>
        <dbReference type="EMBL" id="KAG7437720.1"/>
    </source>
</evidence>
<feature type="coiled-coil region" evidence="1">
    <location>
        <begin position="171"/>
        <end position="205"/>
    </location>
</feature>
<dbReference type="PANTHER" id="PTHR42749">
    <property type="entry name" value="CELL SHAPE-DETERMINING PROTEIN MREB"/>
    <property type="match status" value="1"/>
</dbReference>
<keyword evidence="1" id="KW-0175">Coiled coil</keyword>
<comment type="caution">
    <text evidence="3">The sequence shown here is derived from an EMBL/GenBank/DDBJ whole genome shotgun (WGS) entry which is preliminary data.</text>
</comment>
<evidence type="ECO:0000256" key="2">
    <source>
        <dbReference type="SAM" id="MobiDB-lite"/>
    </source>
</evidence>
<feature type="compositionally biased region" description="Polar residues" evidence="2">
    <location>
        <begin position="119"/>
        <end position="135"/>
    </location>
</feature>
<dbReference type="Proteomes" id="UP000693942">
    <property type="component" value="Unassembled WGS sequence"/>
</dbReference>
<dbReference type="InterPro" id="IPR043129">
    <property type="entry name" value="ATPase_NBD"/>
</dbReference>
<accession>A0A8J5UC74</accession>
<dbReference type="CDD" id="cd10170">
    <property type="entry name" value="ASKHA_NBD_HSP70"/>
    <property type="match status" value="1"/>
</dbReference>
<evidence type="ECO:0000313" key="4">
    <source>
        <dbReference type="Proteomes" id="UP000693942"/>
    </source>
</evidence>
<protein>
    <recommendedName>
        <fullName evidence="5">Hsp70 protein</fullName>
    </recommendedName>
</protein>
<evidence type="ECO:0008006" key="5">
    <source>
        <dbReference type="Google" id="ProtNLM"/>
    </source>
</evidence>
<dbReference type="PANTHER" id="PTHR42749:SF8">
    <property type="entry name" value="HSP70 FAMILY PROTEIN (AFU_ORTHOLOGUE AFUA_3G13740)"/>
    <property type="match status" value="1"/>
</dbReference>
<organism evidence="3 4">
    <name type="scientific">Fusarium oxysporum f. sp. raphani</name>
    <dbReference type="NCBI Taxonomy" id="96318"/>
    <lineage>
        <taxon>Eukaryota</taxon>
        <taxon>Fungi</taxon>
        <taxon>Dikarya</taxon>
        <taxon>Ascomycota</taxon>
        <taxon>Pezizomycotina</taxon>
        <taxon>Sordariomycetes</taxon>
        <taxon>Hypocreomycetidae</taxon>
        <taxon>Hypocreales</taxon>
        <taxon>Nectriaceae</taxon>
        <taxon>Fusarium</taxon>
        <taxon>Fusarium oxysporum species complex</taxon>
    </lineage>
</organism>
<evidence type="ECO:0000256" key="1">
    <source>
        <dbReference type="SAM" id="Coils"/>
    </source>
</evidence>
<proteinExistence type="predicted"/>
<feature type="region of interest" description="Disordered" evidence="2">
    <location>
        <begin position="113"/>
        <end position="143"/>
    </location>
</feature>
<dbReference type="Gene3D" id="3.30.420.40">
    <property type="match status" value="1"/>
</dbReference>
<sequence length="1352" mass="154107">MEEGLMIRNKTRFCKEAFQRCLEIQDLAVDDWLEQKSAEFNWWISGLNADKIGPGSLDSRLMLRPDVRDVVADLLEGLITTLSKCEDIAKEEMAEDESLEESFSYDQHLTTNELHRTPSPWSDMSDGTGTEANSSTKDENEEAVGDLYREQKFYIETNIEILIRIHAAIKKSGLKFRNQRADDDLKRAEERYQHEKSRLGEHEALYGSDSSIGEHERFRRFLTRIVLQNGYKEELLRSMESNIQRFITEHGPEIDDDPYLNCQRKLLVVFRACLYDPSRLTPIQRRLINANIVRRNRLIYAGNARKAQSRTNQDEPQFTHILPIVKEVTQQSQVEERKLDHPGQMPAAKPSYTPPIPKPTSRKSFVSQTATGLASNFSITTALVPTRKTKSAATKMSARVATIGYPKCPASKGPFPCPYCPSILSHAYTERNKWRAHVAQDLCAYVCIFENCKSPDDMYTSTSEWMSHMARDHSATEWVCTECSRHGPSSVEDASIHSFDASLDLEAHILSLHPEIHDSEVDLMVDAGKRPVGIQKVACPLCRPGLVSNTSGEEDGALVHPQNCVEEIGLVHLEEDEHIATHIHEFSLQAFPWPTETKVQDKPGMSISHSTASTREEITFQGSGDTDPTFEIKNYLHNQAEVLDSLQNAEKELLPLFHVPEDTQRSTGVGQEYMLKGLKEDRGDPFPKRLIIAVDFGTTYSAVSYVDVPQGCPSDSVDSRSIRSIGNYPWNYNYHSNNPMGMEVPTEVIYPLDRHFRDHFNLDNPEEHWKTGDSVKVPVTDEDGDISMLSDVSEKFRWGYQVHEVWNRPYTHSNTTCQPLSRFKLLLDNSEMTESVRRDVRQTINTLKRKNVIQGPLHVIADFLTYLLEHTRSELRRQGFDDSYEREMILCVPAIWTQKACRDMQACLAVAMKRANFTRADLQNKSIDNLFIVSEPEAAAAHMLSTSAEIKTGDCFVLLDAGGGIVDANTYRVSREMPLRLETEIVAPGGGLHGSSYLNEDFRYYLEDLLAEETYLNDGIETIHGIVERITFEEFEMRIKRGFDYKMSTSRKEIYIRGLRDNPAKGFRNECIYIPRLKIREIFFKHLDAIVEIVESQLEAARRRGYTVGKVVLIGGFGTSISLSQRLQDFLEEYSREHSCRVTLMEPQQGTSIINAVASGAVLRALDKANGPERIARSSYGILRTEPFGQYSEHEGLRPSYDRHDGKPYIKDTIDWVLKLGDRVPSVWQCEPFTCSHTFDVLPVRPFICKEILYVSDRATRSHYRKTHPNNQGAEYVGEIEVDFSSLRDRLVPIEPIVKRNLQKVGKRHYRIDFTMAIKVVDRDLECFAIHDQKVVKKCRINIASGFRPGVK</sequence>
<feature type="region of interest" description="Disordered" evidence="2">
    <location>
        <begin position="338"/>
        <end position="363"/>
    </location>
</feature>
<name>A0A8J5UC74_FUSOX</name>
<gene>
    <name evidence="3" type="ORF">Forpi1262_v001869</name>
</gene>
<dbReference type="EMBL" id="JAELUR010000001">
    <property type="protein sequence ID" value="KAG7437720.1"/>
    <property type="molecule type" value="Genomic_DNA"/>
</dbReference>
<dbReference type="SUPFAM" id="SSF53067">
    <property type="entry name" value="Actin-like ATPase domain"/>
    <property type="match status" value="2"/>
</dbReference>
<reference evidence="3" key="1">
    <citation type="submission" date="2021-04" db="EMBL/GenBank/DDBJ databases">
        <title>First draft genome resource for Brassicaceae pathogens Fusarium oxysporum f. sp. raphani and Fusarium oxysporum f. sp. rapae.</title>
        <authorList>
            <person name="Asai S."/>
        </authorList>
    </citation>
    <scope>NUCLEOTIDE SEQUENCE</scope>
    <source>
        <strain evidence="3">Tf1262</strain>
    </source>
</reference>